<dbReference type="EMBL" id="JAQQLF010000021">
    <property type="protein sequence ID" value="MDC7718539.1"/>
    <property type="molecule type" value="Genomic_DNA"/>
</dbReference>
<evidence type="ECO:0000256" key="7">
    <source>
        <dbReference type="HAMAP-Rule" id="MF_00957"/>
    </source>
</evidence>
<dbReference type="InterPro" id="IPR043519">
    <property type="entry name" value="NT_sf"/>
</dbReference>
<evidence type="ECO:0000256" key="1">
    <source>
        <dbReference type="ARBA" id="ARBA00022664"/>
    </source>
</evidence>
<feature type="active site" evidence="7">
    <location>
        <position position="76"/>
    </location>
</feature>
<keyword evidence="5 7" id="KW-0694">RNA-binding</keyword>
<keyword evidence="3 7" id="KW-0547">Nucleotide-binding</keyword>
<evidence type="ECO:0000313" key="14">
    <source>
        <dbReference type="Proteomes" id="UP001219956"/>
    </source>
</evidence>
<evidence type="ECO:0000256" key="4">
    <source>
        <dbReference type="ARBA" id="ARBA00022840"/>
    </source>
</evidence>
<evidence type="ECO:0000256" key="5">
    <source>
        <dbReference type="ARBA" id="ARBA00022884"/>
    </source>
</evidence>
<dbReference type="GO" id="GO:1990817">
    <property type="term" value="F:poly(A) RNA polymerase activity"/>
    <property type="evidence" value="ECO:0007669"/>
    <property type="project" value="UniProtKB-EC"/>
</dbReference>
<keyword evidence="6 7" id="KW-0804">Transcription</keyword>
<keyword evidence="1 7" id="KW-0507">mRNA processing</keyword>
<dbReference type="InterPro" id="IPR052191">
    <property type="entry name" value="tRNA_ntf/polyA_polymerase_I"/>
</dbReference>
<feature type="region of interest" description="Disordered" evidence="9">
    <location>
        <begin position="417"/>
        <end position="454"/>
    </location>
</feature>
<dbReference type="RefSeq" id="WP_272752780.1">
    <property type="nucleotide sequence ID" value="NZ_JAQQLF010000021.1"/>
</dbReference>
<keyword evidence="2 7" id="KW-0808">Transferase</keyword>
<organism evidence="13 14">
    <name type="scientific">Vogesella aquatica</name>
    <dbReference type="NCBI Taxonomy" id="2984206"/>
    <lineage>
        <taxon>Bacteria</taxon>
        <taxon>Pseudomonadati</taxon>
        <taxon>Pseudomonadota</taxon>
        <taxon>Betaproteobacteria</taxon>
        <taxon>Neisseriales</taxon>
        <taxon>Chromobacteriaceae</taxon>
        <taxon>Vogesella</taxon>
    </lineage>
</organism>
<evidence type="ECO:0000256" key="6">
    <source>
        <dbReference type="ARBA" id="ARBA00023163"/>
    </source>
</evidence>
<dbReference type="Proteomes" id="UP001219956">
    <property type="component" value="Unassembled WGS sequence"/>
</dbReference>
<reference evidence="13 14" key="1">
    <citation type="submission" date="2023-01" db="EMBL/GenBank/DDBJ databases">
        <title>Novel species of the genus Vogesella isolated from rivers.</title>
        <authorList>
            <person name="Lu H."/>
        </authorList>
    </citation>
    <scope>NUCLEOTIDE SEQUENCE [LARGE SCALE GENOMIC DNA]</scope>
    <source>
        <strain evidence="13 14">DC21W</strain>
    </source>
</reference>
<evidence type="ECO:0000259" key="12">
    <source>
        <dbReference type="Pfam" id="PF12627"/>
    </source>
</evidence>
<dbReference type="HAMAP" id="MF_00957">
    <property type="entry name" value="PolyA_pol"/>
    <property type="match status" value="1"/>
</dbReference>
<dbReference type="Gene3D" id="1.10.3090.10">
    <property type="entry name" value="cca-adding enzyme, domain 2"/>
    <property type="match status" value="1"/>
</dbReference>
<evidence type="ECO:0000256" key="8">
    <source>
        <dbReference type="RuleBase" id="RU003953"/>
    </source>
</evidence>
<dbReference type="InterPro" id="IPR025866">
    <property type="entry name" value="PolyA_pol_arg_C_dom"/>
</dbReference>
<dbReference type="NCBIfam" id="TIGR01942">
    <property type="entry name" value="pcnB"/>
    <property type="match status" value="1"/>
</dbReference>
<evidence type="ECO:0000256" key="9">
    <source>
        <dbReference type="SAM" id="MobiDB-lite"/>
    </source>
</evidence>
<sequence length="454" mass="51453">MIRKLISRVFDLPTGIGRNKPKPRVLSLAQHGVRRDALSHAALRVVSRLQESGHSAFVVGGAVRDLLLGVSPKDFDVATSATPEEVHHIFRRSRIIGRRFRIVHVMMGPETIEVTTFRGGEAGKTNETGRIMADNTYGNQSEDALRRDFTVNALFYNPTDETIIDYHHGVKDLQAKKLVMIGQPARRYQEDPVRMLRAVRLAAKLGFEIDEHTRKPIASHAHLLKNEPPARLFDELLKLLHSGHAYACLKKLRDEGLSRGIFPLLDAVMDEEGGEAFLKLALASTDERIRADKPVSVGFMLAALLWAQVNNRWKARTADGEKSIAALMEAMAEVESLQDEDFAIPRRFSATMREIWALQPRFDNRNGARPFRFLEQPRFRAAFDFYCLRAEVGDVPREMVQWWAEFQHADHADRQLLVEEARHAPPAANGDSAERKKRRRRRKPNARPTEGSAE</sequence>
<protein>
    <recommendedName>
        <fullName evidence="7">Poly(A) polymerase I</fullName>
        <shortName evidence="7">PAP I</shortName>
        <ecNumber evidence="7">2.7.7.19</ecNumber>
    </recommendedName>
</protein>
<feature type="active site" evidence="7">
    <location>
        <position position="74"/>
    </location>
</feature>
<comment type="catalytic activity">
    <reaction evidence="7">
        <text>RNA(n) + ATP = RNA(n)-3'-adenine ribonucleotide + diphosphate</text>
        <dbReference type="Rhea" id="RHEA:11332"/>
        <dbReference type="Rhea" id="RHEA-COMP:14527"/>
        <dbReference type="Rhea" id="RHEA-COMP:17347"/>
        <dbReference type="ChEBI" id="CHEBI:30616"/>
        <dbReference type="ChEBI" id="CHEBI:33019"/>
        <dbReference type="ChEBI" id="CHEBI:140395"/>
        <dbReference type="ChEBI" id="CHEBI:173115"/>
        <dbReference type="EC" id="2.7.7.19"/>
    </reaction>
</comment>
<feature type="compositionally biased region" description="Basic residues" evidence="9">
    <location>
        <begin position="435"/>
        <end position="445"/>
    </location>
</feature>
<feature type="domain" description="tRNA nucleotidyltransferase/poly(A) polymerase RNA and SrmB- binding" evidence="12">
    <location>
        <begin position="206"/>
        <end position="267"/>
    </location>
</feature>
<feature type="domain" description="Poly A polymerase head" evidence="10">
    <location>
        <begin position="56"/>
        <end position="178"/>
    </location>
</feature>
<accession>A0ABT5J145</accession>
<dbReference type="InterPro" id="IPR032828">
    <property type="entry name" value="PolyA_RNA-bd"/>
</dbReference>
<dbReference type="InterPro" id="IPR002646">
    <property type="entry name" value="PolA_pol_head_dom"/>
</dbReference>
<evidence type="ECO:0000256" key="3">
    <source>
        <dbReference type="ARBA" id="ARBA00022741"/>
    </source>
</evidence>
<feature type="domain" description="Polymerase A arginine-rich C-terminal" evidence="11">
    <location>
        <begin position="320"/>
        <end position="442"/>
    </location>
</feature>
<dbReference type="InterPro" id="IPR010206">
    <property type="entry name" value="PolA_pol_I"/>
</dbReference>
<comment type="similarity">
    <text evidence="7 8">Belongs to the tRNA nucleotidyltransferase/poly(A) polymerase family.</text>
</comment>
<comment type="caution">
    <text evidence="13">The sequence shown here is derived from an EMBL/GenBank/DDBJ whole genome shotgun (WGS) entry which is preliminary data.</text>
</comment>
<dbReference type="EC" id="2.7.7.19" evidence="7"/>
<dbReference type="Pfam" id="PF12627">
    <property type="entry name" value="PolyA_pol_RNAbd"/>
    <property type="match status" value="1"/>
</dbReference>
<evidence type="ECO:0000259" key="10">
    <source>
        <dbReference type="Pfam" id="PF01743"/>
    </source>
</evidence>
<dbReference type="CDD" id="cd05398">
    <property type="entry name" value="NT_ClassII-CCAase"/>
    <property type="match status" value="1"/>
</dbReference>
<evidence type="ECO:0000313" key="13">
    <source>
        <dbReference type="EMBL" id="MDC7718539.1"/>
    </source>
</evidence>
<keyword evidence="13" id="KW-0548">Nucleotidyltransferase</keyword>
<proteinExistence type="inferred from homology"/>
<feature type="active site" evidence="7">
    <location>
        <position position="148"/>
    </location>
</feature>
<dbReference type="PANTHER" id="PTHR43051">
    <property type="entry name" value="POLYNUCLEOTIDE ADENYLYLTRANSFERASE FAMILY PROTEIN"/>
    <property type="match status" value="1"/>
</dbReference>
<name>A0ABT5J145_9NEIS</name>
<dbReference type="SUPFAM" id="SSF81891">
    <property type="entry name" value="Poly A polymerase C-terminal region-like"/>
    <property type="match status" value="1"/>
</dbReference>
<comment type="function">
    <text evidence="7">Adds poly(A) tail to the 3' end of many RNAs, which usually targets these RNAs for decay. Plays a significant role in the global control of gene expression, through influencing the rate of transcript degradation, and in the general RNA quality control.</text>
</comment>
<dbReference type="PANTHER" id="PTHR43051:SF1">
    <property type="entry name" value="POLYNUCLEOTIDE ADENYLYLTRANSFERASE FAMILY PROTEIN"/>
    <property type="match status" value="1"/>
</dbReference>
<gene>
    <name evidence="7 13" type="primary">pcnB</name>
    <name evidence="13" type="ORF">PQU95_15120</name>
</gene>
<evidence type="ECO:0000256" key="2">
    <source>
        <dbReference type="ARBA" id="ARBA00022679"/>
    </source>
</evidence>
<keyword evidence="4 7" id="KW-0067">ATP-binding</keyword>
<dbReference type="Gene3D" id="3.30.460.10">
    <property type="entry name" value="Beta Polymerase, domain 2"/>
    <property type="match status" value="1"/>
</dbReference>
<evidence type="ECO:0000259" key="11">
    <source>
        <dbReference type="Pfam" id="PF12626"/>
    </source>
</evidence>
<dbReference type="Pfam" id="PF12626">
    <property type="entry name" value="PolyA_pol_arg_C"/>
    <property type="match status" value="1"/>
</dbReference>
<dbReference type="Pfam" id="PF01743">
    <property type="entry name" value="PolyA_pol"/>
    <property type="match status" value="1"/>
</dbReference>
<dbReference type="SUPFAM" id="SSF81301">
    <property type="entry name" value="Nucleotidyltransferase"/>
    <property type="match status" value="1"/>
</dbReference>
<keyword evidence="14" id="KW-1185">Reference proteome</keyword>